<evidence type="ECO:0000313" key="3">
    <source>
        <dbReference type="Proteomes" id="UP000250831"/>
    </source>
</evidence>
<evidence type="ECO:0000256" key="1">
    <source>
        <dbReference type="SAM" id="Phobius"/>
    </source>
</evidence>
<keyword evidence="3" id="KW-1185">Reference proteome</keyword>
<proteinExistence type="predicted"/>
<dbReference type="Proteomes" id="UP000250831">
    <property type="component" value="Unassembled WGS sequence"/>
</dbReference>
<protein>
    <recommendedName>
        <fullName evidence="4">SHOCT domain-containing protein</fullName>
    </recommendedName>
</protein>
<gene>
    <name evidence="2" type="ORF">DCO56_12180</name>
</gene>
<reference evidence="2 3" key="1">
    <citation type="submission" date="2018-04" db="EMBL/GenBank/DDBJ databases">
        <title>Sphingobacterium sp. M46 Genome.</title>
        <authorList>
            <person name="Cheng J."/>
            <person name="Li Y."/>
        </authorList>
    </citation>
    <scope>NUCLEOTIDE SEQUENCE [LARGE SCALE GENOMIC DNA]</scope>
    <source>
        <strain evidence="2 3">M46</strain>
    </source>
</reference>
<evidence type="ECO:0008006" key="4">
    <source>
        <dbReference type="Google" id="ProtNLM"/>
    </source>
</evidence>
<keyword evidence="1" id="KW-1133">Transmembrane helix</keyword>
<sequence length="197" mass="22027">MDIFLGWIIFSLAVGAIGANRNIGFAGAFFLSLFLSPVIGLIFTLVSKSDDQVKFETELLSNTKKQTDRVLEARGKSFTDELFKLKSLLDSDLITREEFEMEKENLRSNLSQKKTVLSLYCSSTSSISGRLMVRVGDKGNFIDLPQGRDNALDFDVHAGEVKVVISPTGIFASEKKVYLKTVMNESILYDISEIYMQ</sequence>
<dbReference type="RefSeq" id="WP_108634050.1">
    <property type="nucleotide sequence ID" value="NZ_QCXX01000003.1"/>
</dbReference>
<dbReference type="AlphaFoldDB" id="A0A363NTI2"/>
<evidence type="ECO:0000313" key="2">
    <source>
        <dbReference type="EMBL" id="PUV24122.1"/>
    </source>
</evidence>
<accession>A0A363NTI2</accession>
<dbReference type="EMBL" id="QCXX01000003">
    <property type="protein sequence ID" value="PUV24122.1"/>
    <property type="molecule type" value="Genomic_DNA"/>
</dbReference>
<keyword evidence="1" id="KW-0812">Transmembrane</keyword>
<comment type="caution">
    <text evidence="2">The sequence shown here is derived from an EMBL/GenBank/DDBJ whole genome shotgun (WGS) entry which is preliminary data.</text>
</comment>
<feature type="transmembrane region" description="Helical" evidence="1">
    <location>
        <begin position="25"/>
        <end position="46"/>
    </location>
</feature>
<name>A0A363NTI2_9SPHI</name>
<keyword evidence="1" id="KW-0472">Membrane</keyword>
<dbReference type="OrthoDB" id="1525246at2"/>
<organism evidence="2 3">
    <name type="scientific">Sphingobacterium athyrii</name>
    <dbReference type="NCBI Taxonomy" id="2152717"/>
    <lineage>
        <taxon>Bacteria</taxon>
        <taxon>Pseudomonadati</taxon>
        <taxon>Bacteroidota</taxon>
        <taxon>Sphingobacteriia</taxon>
        <taxon>Sphingobacteriales</taxon>
        <taxon>Sphingobacteriaceae</taxon>
        <taxon>Sphingobacterium</taxon>
    </lineage>
</organism>